<keyword evidence="1" id="KW-1133">Transmembrane helix</keyword>
<dbReference type="EnsemblMetazoa" id="ISCW019845-RA">
    <property type="protein sequence ID" value="ISCW019845-PA"/>
    <property type="gene ID" value="ISCW019845"/>
</dbReference>
<gene>
    <name evidence="2" type="ORF">IscW_ISCW019845</name>
</gene>
<reference evidence="2 4" key="1">
    <citation type="submission" date="2008-03" db="EMBL/GenBank/DDBJ databases">
        <title>Annotation of Ixodes scapularis.</title>
        <authorList>
            <consortium name="Ixodes scapularis Genome Project Consortium"/>
            <person name="Caler E."/>
            <person name="Hannick L.I."/>
            <person name="Bidwell S."/>
            <person name="Joardar V."/>
            <person name="Thiagarajan M."/>
            <person name="Amedeo P."/>
            <person name="Galinsky K.J."/>
            <person name="Schobel S."/>
            <person name="Inman J."/>
            <person name="Hostetler J."/>
            <person name="Miller J."/>
            <person name="Hammond M."/>
            <person name="Megy K."/>
            <person name="Lawson D."/>
            <person name="Kodira C."/>
            <person name="Sutton G."/>
            <person name="Meyer J."/>
            <person name="Hill C.A."/>
            <person name="Birren B."/>
            <person name="Nene V."/>
            <person name="Collins F."/>
            <person name="Alarcon-Chaidez F."/>
            <person name="Wikel S."/>
            <person name="Strausberg R."/>
        </authorList>
    </citation>
    <scope>NUCLEOTIDE SEQUENCE [LARGE SCALE GENOMIC DNA]</scope>
    <source>
        <strain evidence="4">Wikel</strain>
        <strain evidence="2">Wikel colony</strain>
    </source>
</reference>
<dbReference type="InParanoid" id="B7PSK5"/>
<dbReference type="VEuPathDB" id="VectorBase:ISCW019845"/>
<keyword evidence="4" id="KW-1185">Reference proteome</keyword>
<reference evidence="3" key="2">
    <citation type="submission" date="2020-05" db="UniProtKB">
        <authorList>
            <consortium name="EnsemblMetazoa"/>
        </authorList>
    </citation>
    <scope>IDENTIFICATION</scope>
    <source>
        <strain evidence="3">wikel</strain>
    </source>
</reference>
<dbReference type="PaxDb" id="6945-B7PSK5"/>
<evidence type="ECO:0000313" key="3">
    <source>
        <dbReference type="EnsemblMetazoa" id="ISCW019845-PA"/>
    </source>
</evidence>
<proteinExistence type="predicted"/>
<keyword evidence="1" id="KW-0472">Membrane</keyword>
<dbReference type="EMBL" id="DS779324">
    <property type="protein sequence ID" value="EEC09577.1"/>
    <property type="molecule type" value="Genomic_DNA"/>
</dbReference>
<dbReference type="VEuPathDB" id="VectorBase:ISCI019845"/>
<sequence length="148" mass="16908">MRHASRSLSVTMSPPTLHRTNESLWKSCFEVLQALTSEGFSATLGVPQRPVSCEDRVAQWNMDIRFWKWTNRDVRSSIFLLDSSISAKARTTTSSPPPRGLLSSAKEQNVPVFLCCWFFLIFVALFKRKNLTSELYIVQVRLHVCVNV</sequence>
<accession>B7PSK5</accession>
<dbReference type="AlphaFoldDB" id="B7PSK5"/>
<protein>
    <submittedName>
        <fullName evidence="2 3">Uncharacterized protein</fullName>
    </submittedName>
</protein>
<dbReference type="HOGENOM" id="CLU_1760808_0_0_1"/>
<feature type="transmembrane region" description="Helical" evidence="1">
    <location>
        <begin position="109"/>
        <end position="126"/>
    </location>
</feature>
<organism>
    <name type="scientific">Ixodes scapularis</name>
    <name type="common">Black-legged tick</name>
    <name type="synonym">Deer tick</name>
    <dbReference type="NCBI Taxonomy" id="6945"/>
    <lineage>
        <taxon>Eukaryota</taxon>
        <taxon>Metazoa</taxon>
        <taxon>Ecdysozoa</taxon>
        <taxon>Arthropoda</taxon>
        <taxon>Chelicerata</taxon>
        <taxon>Arachnida</taxon>
        <taxon>Acari</taxon>
        <taxon>Parasitiformes</taxon>
        <taxon>Ixodida</taxon>
        <taxon>Ixodoidea</taxon>
        <taxon>Ixodidae</taxon>
        <taxon>Ixodinae</taxon>
        <taxon>Ixodes</taxon>
    </lineage>
</organism>
<evidence type="ECO:0000256" key="1">
    <source>
        <dbReference type="SAM" id="Phobius"/>
    </source>
</evidence>
<dbReference type="Proteomes" id="UP000001555">
    <property type="component" value="Unassembled WGS sequence"/>
</dbReference>
<keyword evidence="1" id="KW-0812">Transmembrane</keyword>
<dbReference type="EMBL" id="ABJB010741671">
    <property type="status" value="NOT_ANNOTATED_CDS"/>
    <property type="molecule type" value="Genomic_DNA"/>
</dbReference>
<name>B7PSK5_IXOSC</name>
<evidence type="ECO:0000313" key="2">
    <source>
        <dbReference type="EMBL" id="EEC09577.1"/>
    </source>
</evidence>
<evidence type="ECO:0000313" key="4">
    <source>
        <dbReference type="Proteomes" id="UP000001555"/>
    </source>
</evidence>